<dbReference type="InterPro" id="IPR019949">
    <property type="entry name" value="CmoO-like"/>
</dbReference>
<dbReference type="InterPro" id="IPR011251">
    <property type="entry name" value="Luciferase-like_dom"/>
</dbReference>
<dbReference type="InterPro" id="IPR050766">
    <property type="entry name" value="Bact_Lucif_Oxidored"/>
</dbReference>
<dbReference type="RefSeq" id="WP_119975489.1">
    <property type="nucleotide sequence ID" value="NZ_JBHSQA010000003.1"/>
</dbReference>
<evidence type="ECO:0000313" key="4">
    <source>
        <dbReference type="Proteomes" id="UP000272015"/>
    </source>
</evidence>
<dbReference type="Pfam" id="PF00296">
    <property type="entry name" value="Bac_luciferase"/>
    <property type="match status" value="1"/>
</dbReference>
<dbReference type="GO" id="GO:0005829">
    <property type="term" value="C:cytosol"/>
    <property type="evidence" value="ECO:0007669"/>
    <property type="project" value="TreeGrafter"/>
</dbReference>
<sequence>MTPVKTHQNRPLALSVLDLIPVRSGQTSGNALAASVALAQMADRLGFTRYWVAEHHNMQAVASTNPPVLMGILAARTERIRVGSGGIMLPNHSPLVIAEQLGILEAAFPGRIDVGFGRAPGSDPVISSYLRSSGAVSDVDAFEHNVADIGALLHPDGAALRLTSGQDYVLRATPAATGSAVVWMLGSSSFSAHLAARLGLPYVFANHFSGDGTTDALNLYRTEFTPSENLAAPRTFLTVNVSVADTAEEALALATPQLQLMARLRTGAPMGALLTVEQAAVADVTGAQAEIIEQMVRGWVIDTPAGAATRLHALADRFGVDEIMVVPGASEHSHDDLDTAPARVRALELLAAEVLAG</sequence>
<comment type="caution">
    <text evidence="3">The sequence shown here is derived from an EMBL/GenBank/DDBJ whole genome shotgun (WGS) entry which is preliminary data.</text>
</comment>
<gene>
    <name evidence="3" type="ORF">D6T64_15010</name>
</gene>
<comment type="similarity">
    <text evidence="1">To bacterial alkanal monooxygenase alpha and beta chains.</text>
</comment>
<dbReference type="InterPro" id="IPR036661">
    <property type="entry name" value="Luciferase-like_sf"/>
</dbReference>
<evidence type="ECO:0000256" key="1">
    <source>
        <dbReference type="ARBA" id="ARBA00007789"/>
    </source>
</evidence>
<keyword evidence="4" id="KW-1185">Reference proteome</keyword>
<organism evidence="3 4">
    <name type="scientific">Cryobacterium melibiosiphilum</name>
    <dbReference type="NCBI Taxonomy" id="995039"/>
    <lineage>
        <taxon>Bacteria</taxon>
        <taxon>Bacillati</taxon>
        <taxon>Actinomycetota</taxon>
        <taxon>Actinomycetes</taxon>
        <taxon>Micrococcales</taxon>
        <taxon>Microbacteriaceae</taxon>
        <taxon>Cryobacterium</taxon>
    </lineage>
</organism>
<evidence type="ECO:0000313" key="3">
    <source>
        <dbReference type="EMBL" id="RJT87344.1"/>
    </source>
</evidence>
<accession>A0A3A5MPA7</accession>
<dbReference type="OrthoDB" id="9780518at2"/>
<proteinExistence type="predicted"/>
<dbReference type="Proteomes" id="UP000272015">
    <property type="component" value="Unassembled WGS sequence"/>
</dbReference>
<feature type="domain" description="Luciferase-like" evidence="2">
    <location>
        <begin position="16"/>
        <end position="313"/>
    </location>
</feature>
<protein>
    <submittedName>
        <fullName evidence="3">LLM class flavin-dependent oxidoreductase</fullName>
    </submittedName>
</protein>
<dbReference type="Gene3D" id="3.20.20.30">
    <property type="entry name" value="Luciferase-like domain"/>
    <property type="match status" value="1"/>
</dbReference>
<dbReference type="SUPFAM" id="SSF51679">
    <property type="entry name" value="Bacterial luciferase-like"/>
    <property type="match status" value="1"/>
</dbReference>
<dbReference type="GO" id="GO:0016705">
    <property type="term" value="F:oxidoreductase activity, acting on paired donors, with incorporation or reduction of molecular oxygen"/>
    <property type="evidence" value="ECO:0007669"/>
    <property type="project" value="InterPro"/>
</dbReference>
<dbReference type="PANTHER" id="PTHR30137">
    <property type="entry name" value="LUCIFERASE-LIKE MONOOXYGENASE"/>
    <property type="match status" value="1"/>
</dbReference>
<name>A0A3A5MPA7_9MICO</name>
<reference evidence="3 4" key="1">
    <citation type="submission" date="2018-09" db="EMBL/GenBank/DDBJ databases">
        <title>Novel species of Cryobacterium.</title>
        <authorList>
            <person name="Liu Q."/>
            <person name="Xin Y.-H."/>
        </authorList>
    </citation>
    <scope>NUCLEOTIDE SEQUENCE [LARGE SCALE GENOMIC DNA]</scope>
    <source>
        <strain evidence="3 4">Hh39</strain>
    </source>
</reference>
<dbReference type="NCBIfam" id="TIGR03558">
    <property type="entry name" value="oxido_grp_1"/>
    <property type="match status" value="1"/>
</dbReference>
<evidence type="ECO:0000259" key="2">
    <source>
        <dbReference type="Pfam" id="PF00296"/>
    </source>
</evidence>
<dbReference type="AlphaFoldDB" id="A0A3A5MPA7"/>
<dbReference type="EMBL" id="QZVS01000090">
    <property type="protein sequence ID" value="RJT87344.1"/>
    <property type="molecule type" value="Genomic_DNA"/>
</dbReference>
<dbReference type="PANTHER" id="PTHR30137:SF6">
    <property type="entry name" value="LUCIFERASE-LIKE MONOOXYGENASE"/>
    <property type="match status" value="1"/>
</dbReference>